<dbReference type="EMBL" id="LCTV02000010">
    <property type="protein sequence ID" value="PRQ71996.1"/>
    <property type="molecule type" value="Genomic_DNA"/>
</dbReference>
<dbReference type="OrthoDB" id="440291at2759"/>
<dbReference type="Proteomes" id="UP000239560">
    <property type="component" value="Unassembled WGS sequence"/>
</dbReference>
<dbReference type="InterPro" id="IPR013784">
    <property type="entry name" value="Carb-bd-like_fold"/>
</dbReference>
<evidence type="ECO:0000256" key="2">
    <source>
        <dbReference type="ARBA" id="ARBA00023326"/>
    </source>
</evidence>
<gene>
    <name evidence="4" type="ORF">AAT19DRAFT_9335</name>
</gene>
<sequence>MEVSPAPLSPAYKPMSITGTPLASAELDKAFPLGPALHEPTETTFVPQEPIDAGQISRVVLLNLRIDFLTPEEADKVRVFITGNHETVGFWNPVEGLELRRVGVNEWEAPMPVKPEQVGKLQFKAVIIRPDAEPQFEREHRENRVWHGESRLDFTWEA</sequence>
<name>A0A2T0A1V8_RHOTO</name>
<evidence type="ECO:0000313" key="5">
    <source>
        <dbReference type="Proteomes" id="UP000239560"/>
    </source>
</evidence>
<dbReference type="GO" id="GO:2001070">
    <property type="term" value="F:starch binding"/>
    <property type="evidence" value="ECO:0007669"/>
    <property type="project" value="InterPro"/>
</dbReference>
<reference evidence="4 5" key="1">
    <citation type="journal article" date="2018" name="Elife">
        <title>Functional genomics of lipid metabolism in the oleaginous yeast Rhodosporidium toruloides.</title>
        <authorList>
            <person name="Coradetti S.T."/>
            <person name="Pinel D."/>
            <person name="Geiselman G."/>
            <person name="Ito M."/>
            <person name="Mondo S."/>
            <person name="Reilly M.C."/>
            <person name="Cheng Y.F."/>
            <person name="Bauer S."/>
            <person name="Grigoriev I."/>
            <person name="Gladden J.M."/>
            <person name="Simmons B.A."/>
            <person name="Brem R."/>
            <person name="Arkin A.P."/>
            <person name="Skerker J.M."/>
        </authorList>
    </citation>
    <scope>NUCLEOTIDE SEQUENCE [LARGE SCALE GENOMIC DNA]</scope>
    <source>
        <strain evidence="4 5">NBRC 0880</strain>
    </source>
</reference>
<comment type="caution">
    <text evidence="4">The sequence shown here is derived from an EMBL/GenBank/DDBJ whole genome shotgun (WGS) entry which is preliminary data.</text>
</comment>
<dbReference type="AlphaFoldDB" id="A0A2T0A1V8"/>
<dbReference type="InterPro" id="IPR002044">
    <property type="entry name" value="CBM20"/>
</dbReference>
<feature type="domain" description="CBM20" evidence="3">
    <location>
        <begin position="74"/>
        <end position="147"/>
    </location>
</feature>
<organism evidence="4 5">
    <name type="scientific">Rhodotorula toruloides</name>
    <name type="common">Yeast</name>
    <name type="synonym">Rhodosporidium toruloides</name>
    <dbReference type="NCBI Taxonomy" id="5286"/>
    <lineage>
        <taxon>Eukaryota</taxon>
        <taxon>Fungi</taxon>
        <taxon>Dikarya</taxon>
        <taxon>Basidiomycota</taxon>
        <taxon>Pucciniomycotina</taxon>
        <taxon>Microbotryomycetes</taxon>
        <taxon>Sporidiobolales</taxon>
        <taxon>Sporidiobolaceae</taxon>
        <taxon>Rhodotorula</taxon>
    </lineage>
</organism>
<accession>A0A2T0A1V8</accession>
<dbReference type="SUPFAM" id="SSF49452">
    <property type="entry name" value="Starch-binding domain-like"/>
    <property type="match status" value="1"/>
</dbReference>
<evidence type="ECO:0000256" key="1">
    <source>
        <dbReference type="ARBA" id="ARBA00023277"/>
    </source>
</evidence>
<protein>
    <recommendedName>
        <fullName evidence="3">CBM20 domain-containing protein</fullName>
    </recommendedName>
</protein>
<keyword evidence="2" id="KW-0624">Polysaccharide degradation</keyword>
<evidence type="ECO:0000259" key="3">
    <source>
        <dbReference type="Pfam" id="PF00686"/>
    </source>
</evidence>
<dbReference type="GO" id="GO:0000272">
    <property type="term" value="P:polysaccharide catabolic process"/>
    <property type="evidence" value="ECO:0007669"/>
    <property type="project" value="UniProtKB-KW"/>
</dbReference>
<dbReference type="Gene3D" id="2.60.40.10">
    <property type="entry name" value="Immunoglobulins"/>
    <property type="match status" value="1"/>
</dbReference>
<dbReference type="InterPro" id="IPR013783">
    <property type="entry name" value="Ig-like_fold"/>
</dbReference>
<keyword evidence="1" id="KW-0119">Carbohydrate metabolism</keyword>
<evidence type="ECO:0000313" key="4">
    <source>
        <dbReference type="EMBL" id="PRQ71996.1"/>
    </source>
</evidence>
<proteinExistence type="predicted"/>
<dbReference type="Pfam" id="PF00686">
    <property type="entry name" value="CBM_20"/>
    <property type="match status" value="1"/>
</dbReference>